<accession>A0A6P8ESD6</accession>
<name>A0A6P8ESD6_CLUHA</name>
<evidence type="ECO:0000313" key="10">
    <source>
        <dbReference type="RefSeq" id="XP_031419088.1"/>
    </source>
</evidence>
<dbReference type="Pfam" id="PF07686">
    <property type="entry name" value="V-set"/>
    <property type="match status" value="1"/>
</dbReference>
<protein>
    <submittedName>
        <fullName evidence="10">SLAM family member 7-like isoform X1</fullName>
    </submittedName>
</protein>
<dbReference type="GeneID" id="105910900"/>
<keyword evidence="9" id="KW-1185">Reference proteome</keyword>
<comment type="subcellular location">
    <subcellularLocation>
        <location evidence="1">Membrane</location>
    </subcellularLocation>
</comment>
<keyword evidence="3 6" id="KW-0472">Membrane</keyword>
<evidence type="ECO:0000313" key="9">
    <source>
        <dbReference type="Proteomes" id="UP000515152"/>
    </source>
</evidence>
<feature type="signal peptide" evidence="7">
    <location>
        <begin position="1"/>
        <end position="19"/>
    </location>
</feature>
<dbReference type="InterPro" id="IPR036179">
    <property type="entry name" value="Ig-like_dom_sf"/>
</dbReference>
<dbReference type="InterPro" id="IPR013783">
    <property type="entry name" value="Ig-like_fold"/>
</dbReference>
<dbReference type="GO" id="GO:0016020">
    <property type="term" value="C:membrane"/>
    <property type="evidence" value="ECO:0007669"/>
    <property type="project" value="UniProtKB-SubCell"/>
</dbReference>
<evidence type="ECO:0000259" key="8">
    <source>
        <dbReference type="Pfam" id="PF07686"/>
    </source>
</evidence>
<evidence type="ECO:0000256" key="1">
    <source>
        <dbReference type="ARBA" id="ARBA00004370"/>
    </source>
</evidence>
<organism evidence="9 10">
    <name type="scientific">Clupea harengus</name>
    <name type="common">Atlantic herring</name>
    <dbReference type="NCBI Taxonomy" id="7950"/>
    <lineage>
        <taxon>Eukaryota</taxon>
        <taxon>Metazoa</taxon>
        <taxon>Chordata</taxon>
        <taxon>Craniata</taxon>
        <taxon>Vertebrata</taxon>
        <taxon>Euteleostomi</taxon>
        <taxon>Actinopterygii</taxon>
        <taxon>Neopterygii</taxon>
        <taxon>Teleostei</taxon>
        <taxon>Clupei</taxon>
        <taxon>Clupeiformes</taxon>
        <taxon>Clupeoidei</taxon>
        <taxon>Clupeidae</taxon>
        <taxon>Clupea</taxon>
    </lineage>
</organism>
<dbReference type="InterPro" id="IPR015631">
    <property type="entry name" value="CD2/SLAM_rcpt"/>
</dbReference>
<dbReference type="PANTHER" id="PTHR12080:SF56">
    <property type="entry name" value="NATURAL KILLER CELL RECEPTOR 2B4"/>
    <property type="match status" value="1"/>
</dbReference>
<gene>
    <name evidence="10" type="primary">LOC105910900</name>
</gene>
<proteinExistence type="predicted"/>
<feature type="compositionally biased region" description="Basic and acidic residues" evidence="5">
    <location>
        <begin position="295"/>
        <end position="305"/>
    </location>
</feature>
<evidence type="ECO:0000256" key="4">
    <source>
        <dbReference type="ARBA" id="ARBA00023180"/>
    </source>
</evidence>
<dbReference type="InterPro" id="IPR013106">
    <property type="entry name" value="Ig_V-set"/>
</dbReference>
<keyword evidence="6" id="KW-1133">Transmembrane helix</keyword>
<dbReference type="KEGG" id="char:105910900"/>
<dbReference type="RefSeq" id="XP_031419088.1">
    <property type="nucleotide sequence ID" value="XM_031563228.2"/>
</dbReference>
<feature type="chain" id="PRO_5027658427" evidence="7">
    <location>
        <begin position="20"/>
        <end position="365"/>
    </location>
</feature>
<dbReference type="PANTHER" id="PTHR12080">
    <property type="entry name" value="SIGNALING LYMPHOCYTIC ACTIVATION MOLECULE"/>
    <property type="match status" value="1"/>
</dbReference>
<reference evidence="10" key="1">
    <citation type="submission" date="2025-08" db="UniProtKB">
        <authorList>
            <consortium name="RefSeq"/>
        </authorList>
    </citation>
    <scope>IDENTIFICATION</scope>
</reference>
<sequence length="365" mass="39773">MMLYLVCLLSPLLLPFLLATAGSSVSVFRPTGGSVTLEFQGHQQLERKDVHLIQWYFGLEKIMIYTPLADTVQVFTHKDRVEFNKETLSLELKNLQKNDSGLYKGEINAGKTDFKAEYSLSVQDPVESPVLSVVSNWSSCDSSNVTVTCRGHDLSLTSTCDCSTCSPEEEHSTDSTITLSVRGGRIICNHSNPVSWTNVTMEINQLCQLCSEQKVTRPGKRIWFILVVVPVCAGIALLIWSKRRRLTAGVGQPQTEYAEVMMSSAPGPPDSAGSTYSTVGLHQPPPPEENPYAEIPKEAQDEDRTLTLPRDSGSSGGVPQGTTAAPGPLVTSVYSTLQPTSADENHNAEVKRTPINAVNMVESKA</sequence>
<keyword evidence="4" id="KW-0325">Glycoprotein</keyword>
<evidence type="ECO:0000256" key="3">
    <source>
        <dbReference type="ARBA" id="ARBA00023136"/>
    </source>
</evidence>
<dbReference type="OrthoDB" id="8955135at2759"/>
<dbReference type="SUPFAM" id="SSF48726">
    <property type="entry name" value="Immunoglobulin"/>
    <property type="match status" value="1"/>
</dbReference>
<feature type="region of interest" description="Disordered" evidence="5">
    <location>
        <begin position="261"/>
        <end position="329"/>
    </location>
</feature>
<evidence type="ECO:0000256" key="5">
    <source>
        <dbReference type="SAM" id="MobiDB-lite"/>
    </source>
</evidence>
<feature type="domain" description="Immunoglobulin V-set" evidence="8">
    <location>
        <begin position="26"/>
        <end position="122"/>
    </location>
</feature>
<keyword evidence="2 7" id="KW-0732">Signal</keyword>
<feature type="transmembrane region" description="Helical" evidence="6">
    <location>
        <begin position="222"/>
        <end position="240"/>
    </location>
</feature>
<keyword evidence="6" id="KW-0812">Transmembrane</keyword>
<dbReference type="AlphaFoldDB" id="A0A6P8ESD6"/>
<dbReference type="Proteomes" id="UP000515152">
    <property type="component" value="Chromosome 25"/>
</dbReference>
<evidence type="ECO:0000256" key="7">
    <source>
        <dbReference type="SAM" id="SignalP"/>
    </source>
</evidence>
<evidence type="ECO:0000256" key="2">
    <source>
        <dbReference type="ARBA" id="ARBA00022729"/>
    </source>
</evidence>
<evidence type="ECO:0000256" key="6">
    <source>
        <dbReference type="SAM" id="Phobius"/>
    </source>
</evidence>
<dbReference type="Gene3D" id="2.60.40.10">
    <property type="entry name" value="Immunoglobulins"/>
    <property type="match status" value="1"/>
</dbReference>